<proteinExistence type="predicted"/>
<evidence type="ECO:0000256" key="2">
    <source>
        <dbReference type="ARBA" id="ARBA00022475"/>
    </source>
</evidence>
<gene>
    <name evidence="7" type="ORF">AMOR_15580</name>
</gene>
<keyword evidence="5 6" id="KW-0472">Membrane</keyword>
<name>A0ABN6MNF7_9BACT</name>
<dbReference type="Proteomes" id="UP001162891">
    <property type="component" value="Chromosome"/>
</dbReference>
<accession>A0ABN6MNF7</accession>
<evidence type="ECO:0000313" key="8">
    <source>
        <dbReference type="Proteomes" id="UP001162891"/>
    </source>
</evidence>
<dbReference type="EMBL" id="AP025591">
    <property type="protein sequence ID" value="BDG02562.1"/>
    <property type="molecule type" value="Genomic_DNA"/>
</dbReference>
<keyword evidence="4 6" id="KW-1133">Transmembrane helix</keyword>
<feature type="transmembrane region" description="Helical" evidence="6">
    <location>
        <begin position="167"/>
        <end position="188"/>
    </location>
</feature>
<comment type="subcellular location">
    <subcellularLocation>
        <location evidence="1">Cell membrane</location>
        <topology evidence="1">Multi-pass membrane protein</topology>
    </subcellularLocation>
</comment>
<keyword evidence="8" id="KW-1185">Reference proteome</keyword>
<keyword evidence="2" id="KW-1003">Cell membrane</keyword>
<reference evidence="8" key="1">
    <citation type="journal article" date="2022" name="Int. J. Syst. Evol. Microbiol.">
        <title>Anaeromyxobacter oryzae sp. nov., Anaeromyxobacter diazotrophicus sp. nov. and Anaeromyxobacter paludicola sp. nov., isolated from paddy soils.</title>
        <authorList>
            <person name="Itoh H."/>
            <person name="Xu Z."/>
            <person name="Mise K."/>
            <person name="Masuda Y."/>
            <person name="Ushijima N."/>
            <person name="Hayakawa C."/>
            <person name="Shiratori Y."/>
            <person name="Senoo K."/>
        </authorList>
    </citation>
    <scope>NUCLEOTIDE SEQUENCE [LARGE SCALE GENOMIC DNA]</scope>
    <source>
        <strain evidence="8">Red232</strain>
    </source>
</reference>
<keyword evidence="3 6" id="KW-0812">Transmembrane</keyword>
<feature type="transmembrane region" description="Helical" evidence="6">
    <location>
        <begin position="117"/>
        <end position="134"/>
    </location>
</feature>
<evidence type="ECO:0000256" key="6">
    <source>
        <dbReference type="SAM" id="Phobius"/>
    </source>
</evidence>
<evidence type="ECO:0000256" key="1">
    <source>
        <dbReference type="ARBA" id="ARBA00004651"/>
    </source>
</evidence>
<feature type="transmembrane region" description="Helical" evidence="6">
    <location>
        <begin position="141"/>
        <end position="161"/>
    </location>
</feature>
<dbReference type="InterPro" id="IPR038730">
    <property type="entry name" value="HyfE-like"/>
</dbReference>
<feature type="transmembrane region" description="Helical" evidence="6">
    <location>
        <begin position="43"/>
        <end position="64"/>
    </location>
</feature>
<organism evidence="7 8">
    <name type="scientific">Anaeromyxobacter oryzae</name>
    <dbReference type="NCBI Taxonomy" id="2918170"/>
    <lineage>
        <taxon>Bacteria</taxon>
        <taxon>Pseudomonadati</taxon>
        <taxon>Myxococcota</taxon>
        <taxon>Myxococcia</taxon>
        <taxon>Myxococcales</taxon>
        <taxon>Cystobacterineae</taxon>
        <taxon>Anaeromyxobacteraceae</taxon>
        <taxon>Anaeromyxobacter</taxon>
    </lineage>
</organism>
<protein>
    <submittedName>
        <fullName evidence="7">Uncharacterized protein</fullName>
    </submittedName>
</protein>
<evidence type="ECO:0000313" key="7">
    <source>
        <dbReference type="EMBL" id="BDG02562.1"/>
    </source>
</evidence>
<sequence length="207" mass="22188">MTYLLVAFLAVAVAPLLVATWRTSLVGLALQGLLLTAIFLQRGWPTTASGAVLLVDLLLLRTVFVPRHLYRILRRQNVPRRNDVIPANMISWTVAAALVYAGFRFSERVVPGGGEEAMHVAVVAAALLLAFLVLATQRRTFGLVVGVLRLENAIALFELGAAETLPLPVQLGVTGVLLLTVLTFGSFVTRMRAEPADVAGAAPRQAP</sequence>
<evidence type="ECO:0000256" key="4">
    <source>
        <dbReference type="ARBA" id="ARBA00022989"/>
    </source>
</evidence>
<evidence type="ECO:0000256" key="5">
    <source>
        <dbReference type="ARBA" id="ARBA00023136"/>
    </source>
</evidence>
<feature type="transmembrane region" description="Helical" evidence="6">
    <location>
        <begin position="85"/>
        <end position="105"/>
    </location>
</feature>
<evidence type="ECO:0000256" key="3">
    <source>
        <dbReference type="ARBA" id="ARBA00022692"/>
    </source>
</evidence>
<dbReference type="PANTHER" id="PTHR38601:SF1">
    <property type="entry name" value="HYDROGENASE-4 COMPONENT E"/>
    <property type="match status" value="1"/>
</dbReference>
<dbReference type="RefSeq" id="WP_248360253.1">
    <property type="nucleotide sequence ID" value="NZ_AP025591.1"/>
</dbReference>
<dbReference type="PANTHER" id="PTHR38601">
    <property type="entry name" value="HYDROGENASE-4 COMPONENT E"/>
    <property type="match status" value="1"/>
</dbReference>